<dbReference type="Pfam" id="PF06940">
    <property type="entry name" value="DUF1287"/>
    <property type="match status" value="1"/>
</dbReference>
<sequence precursor="true">MKRRIFILGALSGAITSPALTSLAWATPTSLEISEAAKALVGAAREQVGSTLIYDGSYVRLDYPGGDVPMIRGVCTDVVVRAYRTAFGYDLQKTVHEDMQRAFSAYPSIWGMSKPDRNIDHRRVPNLQTFFKRQRAALAVTDNAQDYAPGDLVTYMLGGNRPHIAIVSDRYTMLGKRPYIIHNIGLGAREDDMLMDFKMTGHYRFFPA</sequence>
<dbReference type="EMBL" id="PQSP01000009">
    <property type="protein sequence ID" value="RUS65821.1"/>
    <property type="molecule type" value="Genomic_DNA"/>
</dbReference>
<feature type="signal peptide" evidence="1">
    <location>
        <begin position="1"/>
        <end position="26"/>
    </location>
</feature>
<dbReference type="OrthoDB" id="114026at2"/>
<evidence type="ECO:0000256" key="1">
    <source>
        <dbReference type="SAM" id="SignalP"/>
    </source>
</evidence>
<dbReference type="PIRSF" id="PIRSF011444">
    <property type="entry name" value="DUF1287"/>
    <property type="match status" value="1"/>
</dbReference>
<accession>A0A433SAQ7</accession>
<evidence type="ECO:0000313" key="2">
    <source>
        <dbReference type="EMBL" id="RUS65821.1"/>
    </source>
</evidence>
<evidence type="ECO:0008006" key="4">
    <source>
        <dbReference type="Google" id="ProtNLM"/>
    </source>
</evidence>
<keyword evidence="1" id="KW-0732">Signal</keyword>
<comment type="caution">
    <text evidence="2">The sequence shown here is derived from an EMBL/GenBank/DDBJ whole genome shotgun (WGS) entry which is preliminary data.</text>
</comment>
<organism evidence="2 3">
    <name type="scientific">Saezia sanguinis</name>
    <dbReference type="NCBI Taxonomy" id="1965230"/>
    <lineage>
        <taxon>Bacteria</taxon>
        <taxon>Pseudomonadati</taxon>
        <taxon>Pseudomonadota</taxon>
        <taxon>Betaproteobacteria</taxon>
        <taxon>Burkholderiales</taxon>
        <taxon>Saeziaceae</taxon>
        <taxon>Saezia</taxon>
    </lineage>
</organism>
<dbReference type="AlphaFoldDB" id="A0A433SAQ7"/>
<gene>
    <name evidence="2" type="ORF">CUZ56_02666</name>
</gene>
<keyword evidence="3" id="KW-1185">Reference proteome</keyword>
<dbReference type="InterPro" id="IPR009706">
    <property type="entry name" value="DUF1287"/>
</dbReference>
<name>A0A433SAQ7_9BURK</name>
<proteinExistence type="predicted"/>
<evidence type="ECO:0000313" key="3">
    <source>
        <dbReference type="Proteomes" id="UP000286947"/>
    </source>
</evidence>
<feature type="chain" id="PRO_5019085107" description="DUF1287 domain-containing protein" evidence="1">
    <location>
        <begin position="27"/>
        <end position="208"/>
    </location>
</feature>
<dbReference type="Proteomes" id="UP000286947">
    <property type="component" value="Unassembled WGS sequence"/>
</dbReference>
<reference evidence="2 3" key="1">
    <citation type="submission" date="2018-01" db="EMBL/GenBank/DDBJ databases">
        <title>Saezia sanguinis gen. nov., sp. nov., in the order Burkholderiales isolated from human blood.</title>
        <authorList>
            <person name="Medina-Pascual M.J."/>
            <person name="Valdezate S."/>
            <person name="Monzon S."/>
            <person name="Cuesta I."/>
            <person name="Carrasco G."/>
            <person name="Villalon P."/>
            <person name="Saez-Nieto J.A."/>
        </authorList>
    </citation>
    <scope>NUCLEOTIDE SEQUENCE [LARGE SCALE GENOMIC DNA]</scope>
    <source>
        <strain evidence="2 3">CNM695-12</strain>
    </source>
</reference>
<dbReference type="RefSeq" id="WP_126980826.1">
    <property type="nucleotide sequence ID" value="NZ_PQSP01000009.1"/>
</dbReference>
<protein>
    <recommendedName>
        <fullName evidence="4">DUF1287 domain-containing protein</fullName>
    </recommendedName>
</protein>